<feature type="compositionally biased region" description="Acidic residues" evidence="1">
    <location>
        <begin position="105"/>
        <end position="114"/>
    </location>
</feature>
<dbReference type="InterPro" id="IPR055301">
    <property type="entry name" value="Lea14-like_2"/>
</dbReference>
<keyword evidence="2" id="KW-1133">Transmembrane helix</keyword>
<protein>
    <recommendedName>
        <fullName evidence="5">Late embryogenesis abundant protein LEA-2 subgroup domain-containing protein</fullName>
    </recommendedName>
</protein>
<keyword evidence="4" id="KW-1185">Reference proteome</keyword>
<feature type="compositionally biased region" description="Low complexity" evidence="1">
    <location>
        <begin position="63"/>
        <end position="72"/>
    </location>
</feature>
<sequence>MHRKSDSEATSLDASSPPRSPRRPLYFVQSPSQHDAEKMSYGWSPMGTPHHYHCSPIHHSRESSSTSRFSASLNHTRSHIGSNVNINNKNNSAAPWKKLGHRDVNEDDDDEDDGDGHASPARVYVLCFVILFVVLFSLFSLILWAASKPYKPKITMEKGSRGPGIEVSWSGTDTWLDVTDWALVCVQSILFEKYNIQAGIDNSGVPTDMLSLKSTVRILYRNPATFFGVHVTFTPLDLYYYQLKVASGHMDGFYQSRKSERRLAATIQGHQVPVYGGVSVLSGKNRDGHESASVPLNLTFVIRSRAYILGRLVKPKFYAKVRCLVTLSSNHLGKHSNLKHSCSFD</sequence>
<accession>A0AAP0P5T8</accession>
<feature type="region of interest" description="Disordered" evidence="1">
    <location>
        <begin position="1"/>
        <end position="32"/>
    </location>
</feature>
<keyword evidence="2" id="KW-0812">Transmembrane</keyword>
<dbReference type="EMBL" id="JBBNAE010000004">
    <property type="protein sequence ID" value="KAK9129325.1"/>
    <property type="molecule type" value="Genomic_DNA"/>
</dbReference>
<feature type="compositionally biased region" description="Polar residues" evidence="1">
    <location>
        <begin position="73"/>
        <end position="82"/>
    </location>
</feature>
<gene>
    <name evidence="3" type="ORF">Sjap_009812</name>
</gene>
<evidence type="ECO:0000256" key="1">
    <source>
        <dbReference type="SAM" id="MobiDB-lite"/>
    </source>
</evidence>
<dbReference type="AlphaFoldDB" id="A0AAP0P5T8"/>
<comment type="caution">
    <text evidence="3">The sequence shown here is derived from an EMBL/GenBank/DDBJ whole genome shotgun (WGS) entry which is preliminary data.</text>
</comment>
<name>A0AAP0P5T8_9MAGN</name>
<keyword evidence="2" id="KW-0472">Membrane</keyword>
<feature type="transmembrane region" description="Helical" evidence="2">
    <location>
        <begin position="123"/>
        <end position="146"/>
    </location>
</feature>
<evidence type="ECO:0000313" key="4">
    <source>
        <dbReference type="Proteomes" id="UP001417504"/>
    </source>
</evidence>
<feature type="region of interest" description="Disordered" evidence="1">
    <location>
        <begin position="54"/>
        <end position="116"/>
    </location>
</feature>
<evidence type="ECO:0008006" key="5">
    <source>
        <dbReference type="Google" id="ProtNLM"/>
    </source>
</evidence>
<dbReference type="Proteomes" id="UP001417504">
    <property type="component" value="Unassembled WGS sequence"/>
</dbReference>
<reference evidence="3 4" key="1">
    <citation type="submission" date="2024-01" db="EMBL/GenBank/DDBJ databases">
        <title>Genome assemblies of Stephania.</title>
        <authorList>
            <person name="Yang L."/>
        </authorList>
    </citation>
    <scope>NUCLEOTIDE SEQUENCE [LARGE SCALE GENOMIC DNA]</scope>
    <source>
        <strain evidence="3">QJT</strain>
        <tissue evidence="3">Leaf</tissue>
    </source>
</reference>
<evidence type="ECO:0000313" key="3">
    <source>
        <dbReference type="EMBL" id="KAK9129325.1"/>
    </source>
</evidence>
<evidence type="ECO:0000256" key="2">
    <source>
        <dbReference type="SAM" id="Phobius"/>
    </source>
</evidence>
<organism evidence="3 4">
    <name type="scientific">Stephania japonica</name>
    <dbReference type="NCBI Taxonomy" id="461633"/>
    <lineage>
        <taxon>Eukaryota</taxon>
        <taxon>Viridiplantae</taxon>
        <taxon>Streptophyta</taxon>
        <taxon>Embryophyta</taxon>
        <taxon>Tracheophyta</taxon>
        <taxon>Spermatophyta</taxon>
        <taxon>Magnoliopsida</taxon>
        <taxon>Ranunculales</taxon>
        <taxon>Menispermaceae</taxon>
        <taxon>Menispermoideae</taxon>
        <taxon>Cissampelideae</taxon>
        <taxon>Stephania</taxon>
    </lineage>
</organism>
<proteinExistence type="predicted"/>
<dbReference type="PANTHER" id="PTHR31852">
    <property type="entry name" value="LATE EMBRYOGENESIS ABUNDANT (LEA) HYDROXYPROLINE-RICH GLYCOPROTEIN FAMILY"/>
    <property type="match status" value="1"/>
</dbReference>